<sequence length="1592" mass="177547">MAQSSNNFQQLVKEWYSKEGKDPTKDAPVLLQKLKDMVDAFMRKINNVDPDDKSIGETGCGEIIFGGKKITDEKEQIWCSFLLQNLMKIELSKAQNASLPSHNKKMQEYIQCQVMRALSYIYSDMYCGVNESLTAIFNKVNEQQCTSWGSPGNCGSCQHGILDTMSVGGQRVLDHIFDKMKTGIPVFIKQYKLSFKEQCNITKPGQKASTQLDPKVQNLINQIRQEILSATASVSSPTAKHQYDALADALIQWFTDKKISVATDFKDKLWTHLEEIFDDIMKNVFQDPTEINSMCSGIVGNRNRNFTTPDKELCKVMVKIRSYINGVKILPYNRFGEVQSITGQEEVDAYLRCLLGRAVLVRWLGGHTSKGKVARTVLDAVKKWDGFSKVKEEYRKCNELDLGRMRIAGNYIWPQLEKWATEKKGPSAKSSYIKQGIQRLESISNQGKPKVQAKSPAKADPPIPPEDQDALKELFVVKNVDQVEELVQEAEVAAAAAALAAATPSDPGGVAGVGTPAAAKPAPPTPENCIQKEKNNLCNRLDCMKHLWENKAAAGKTSTSATNTFWTKDVKELWKELSNAMKGKEHDNGSGCSKIGDSNGGTEPRDATHSEKTACNYLHAGFKQLYEPDTSLSGTTNSGNLSTKHPSFRQTMGCFLLHAYAKIMKEKATCLIDDGIQKAFDLWKKPEDKAPTYCSDANGKEPCVPCQWQADDKNWENCTINTNVTNGQSLGQGEKIERKLKTIVNEGDFKIKQMLTKINEMNKLCDHMKCIASYLNSTNGKQPSKTASTFWTKGGEVGKLWTELSEEMTKNGTNGNTECEQVDGSRPATEPEKKACNYLHVGFKKLKELSQPTTPPKKDDKILDKDPLLKQAMGCFLLHAYAKKMKNDAKCEIEAGIKKAFEVGGKDLSNNVNCNGGKGQCVPCHWNDATIDDCEINTTGTTPKAKVTDKLTPFQNEMKTTLTTIMEEVNKTESLCDKLKCAVPRWFQNQKNKNQAGSSGSSTANKTWCDFWDTTVKDALDEMFNKIEENGKNNATKTDGPCRGFGDGNADSVERKACNHIAAGLNYIKQIPNGATATQPNGKDNQLLQQTVGCIALNMYATKIKEMSQDKCPIDEDTIKKMFKTWNQKNNNISCLTSGGANNKDCFVCEREDFSGCNLLVDEDLIGTSASPNGQKCNDNKDKDNVQIQVDELLKENNTPKVKETLSTITDIKTSSFCTKLQCAAKQYHKSKKKVGKSLTTLSWSEMESDIRAALKQLLNHMTNATNQKAVDQYCNENNDKWGKYGTKQSQTNKAACLLFASGLKHIYGHGNGRPNGHKVGPVNGPSFAQTMGCLFLKEYAKQLEKMAEDKKEYKVHPLCSVDKGIKHAFEQSAKIMNDTPPCKNNVNSCFECKIDKDYDDCKIGQDKIKDNVESLFKDQQNKNLMEKTLENTLCPILPMDFLTPFLPLAPVSIGLSVMAYYLWKYFGPLGKGGPRFRRSPTEIPGPSVQEQVLDHVQQDSSHEYRLVKERKPRSAPTRTKRSGPVNRRTIIEIHFEVLDECQKGDTQWNQKDFLELLVREFMGSELMEEEQVPMEGVPLERVPNLGSGFMV</sequence>
<feature type="region of interest" description="Disordered" evidence="1">
    <location>
        <begin position="581"/>
        <end position="608"/>
    </location>
</feature>
<dbReference type="VEuPathDB" id="PlasmoDB:PKA1H_110021300"/>
<evidence type="ECO:0000313" key="5">
    <source>
        <dbReference type="EMBL" id="OTN64635.1"/>
    </source>
</evidence>
<feature type="domain" description="Schizont-infected cell agglutination extracellular beta" evidence="2">
    <location>
        <begin position="974"/>
        <end position="1158"/>
    </location>
</feature>
<feature type="region of interest" description="Disordered" evidence="1">
    <location>
        <begin position="809"/>
        <end position="830"/>
    </location>
</feature>
<name>A0A1Y3DMG0_PLAKN</name>
<evidence type="ECO:0000256" key="1">
    <source>
        <dbReference type="SAM" id="MobiDB-lite"/>
    </source>
</evidence>
<dbReference type="Pfam" id="PF12887">
    <property type="entry name" value="SICA_alpha"/>
    <property type="match status" value="2"/>
</dbReference>
<dbReference type="EMBL" id="NETL01000027">
    <property type="protein sequence ID" value="OTN64635.1"/>
    <property type="molecule type" value="Genomic_DNA"/>
</dbReference>
<protein>
    <submittedName>
        <fullName evidence="5">SICAvar type I</fullName>
    </submittedName>
</protein>
<dbReference type="InterPro" id="IPR024288">
    <property type="entry name" value="SICA_C"/>
</dbReference>
<evidence type="ECO:0000259" key="4">
    <source>
        <dbReference type="Pfam" id="PF12887"/>
    </source>
</evidence>
<comment type="caution">
    <text evidence="5">The sequence shown here is derived from an EMBL/GenBank/DDBJ whole genome shotgun (WGS) entry which is preliminary data.</text>
</comment>
<evidence type="ECO:0000259" key="3">
    <source>
        <dbReference type="Pfam" id="PF12879"/>
    </source>
</evidence>
<feature type="region of interest" description="Disordered" evidence="1">
    <location>
        <begin position="503"/>
        <end position="528"/>
    </location>
</feature>
<proteinExistence type="predicted"/>
<evidence type="ECO:0000313" key="6">
    <source>
        <dbReference type="Proteomes" id="UP000195012"/>
    </source>
</evidence>
<feature type="region of interest" description="Disordered" evidence="1">
    <location>
        <begin position="444"/>
        <end position="467"/>
    </location>
</feature>
<dbReference type="InterPro" id="IPR024290">
    <property type="entry name" value="SICA_extracell_a"/>
</dbReference>
<dbReference type="VEuPathDB" id="PlasmoDB:PKNOH_S130182400"/>
<gene>
    <name evidence="5" type="ORF">PKNOH_S130182400</name>
</gene>
<dbReference type="InterPro" id="IPR024285">
    <property type="entry name" value="SICA_extracell_b"/>
</dbReference>
<dbReference type="VEuPathDB" id="PlasmoDB:PKNH_1116300"/>
<reference evidence="5 6" key="1">
    <citation type="submission" date="2017-05" db="EMBL/GenBank/DDBJ databases">
        <title>PacBio assembly of a Plasmodium knowlesi genome sequence with Hi-C correction and manual annotation of the SICAvar gene family.</title>
        <authorList>
            <person name="Lapp S.A."/>
            <person name="Geraldo J.A."/>
            <person name="Chien J.-T."/>
            <person name="Ay F."/>
            <person name="Pakala S.B."/>
            <person name="Batugedara G."/>
            <person name="Humphrey J.C."/>
            <person name="Debarry J.D."/>
            <person name="Le Roch K.G."/>
            <person name="Galinski M.R."/>
            <person name="Kissinger J.C."/>
        </authorList>
    </citation>
    <scope>NUCLEOTIDE SEQUENCE [LARGE SCALE GENOMIC DNA]</scope>
    <source>
        <strain evidence="6">Malayan Strain Pk1 (A+)</strain>
    </source>
</reference>
<feature type="domain" description="Schizont-infected cell agglutination extracellular beta" evidence="2">
    <location>
        <begin position="763"/>
        <end position="936"/>
    </location>
</feature>
<accession>A0A1Y3DMG0</accession>
<feature type="domain" description="Schizont-infected cell agglutination C-terminal" evidence="3">
    <location>
        <begin position="1465"/>
        <end position="1591"/>
    </location>
</feature>
<feature type="domain" description="Schizont-infected cell agglutination extracellular beta" evidence="2">
    <location>
        <begin position="536"/>
        <end position="720"/>
    </location>
</feature>
<feature type="domain" description="Schizont-infected cell agglutination extracellular alpha" evidence="4">
    <location>
        <begin position="9"/>
        <end position="178"/>
    </location>
</feature>
<dbReference type="Proteomes" id="UP000195012">
    <property type="component" value="Unassembled WGS sequence"/>
</dbReference>
<dbReference type="Pfam" id="PF12879">
    <property type="entry name" value="SICA_C"/>
    <property type="match status" value="1"/>
</dbReference>
<dbReference type="Pfam" id="PF12878">
    <property type="entry name" value="SICA_beta"/>
    <property type="match status" value="4"/>
</dbReference>
<evidence type="ECO:0000259" key="2">
    <source>
        <dbReference type="Pfam" id="PF12878"/>
    </source>
</evidence>
<feature type="domain" description="Schizont-infected cell agglutination extracellular beta" evidence="2">
    <location>
        <begin position="1216"/>
        <end position="1404"/>
    </location>
</feature>
<feature type="domain" description="Schizont-infected cell agglutination extracellular alpha" evidence="4">
    <location>
        <begin position="262"/>
        <end position="419"/>
    </location>
</feature>
<organism evidence="5 6">
    <name type="scientific">Plasmodium knowlesi</name>
    <dbReference type="NCBI Taxonomy" id="5850"/>
    <lineage>
        <taxon>Eukaryota</taxon>
        <taxon>Sar</taxon>
        <taxon>Alveolata</taxon>
        <taxon>Apicomplexa</taxon>
        <taxon>Aconoidasida</taxon>
        <taxon>Haemosporida</taxon>
        <taxon>Plasmodiidae</taxon>
        <taxon>Plasmodium</taxon>
        <taxon>Plasmodium (Plasmodium)</taxon>
    </lineage>
</organism>
<feature type="compositionally biased region" description="Polar residues" evidence="1">
    <location>
        <begin position="810"/>
        <end position="819"/>
    </location>
</feature>